<reference evidence="1 2" key="1">
    <citation type="submission" date="2017-04" db="EMBL/GenBank/DDBJ databases">
        <title>Novel microbial lineages endemic to geothermal iron-oxide mats fill important gaps in the evolutionary history of Archaea.</title>
        <authorList>
            <person name="Jay Z.J."/>
            <person name="Beam J.P."/>
            <person name="Dlakic M."/>
            <person name="Rusch D.B."/>
            <person name="Kozubal M.A."/>
            <person name="Inskeep W.P."/>
        </authorList>
    </citation>
    <scope>NUCLEOTIDE SEQUENCE [LARGE SCALE GENOMIC DNA]</scope>
    <source>
        <strain evidence="1">ECH_B_SAG-G06</strain>
    </source>
</reference>
<gene>
    <name evidence="1" type="ORF">B9Q12_00880</name>
</gene>
<organism evidence="1 2">
    <name type="scientific">Candidatus Marsarchaeota G2 archaeon ECH_B_SAG-G06</name>
    <dbReference type="NCBI Taxonomy" id="1978166"/>
    <lineage>
        <taxon>Archaea</taxon>
        <taxon>Candidatus Marsarchaeota</taxon>
        <taxon>Candidatus Marsarchaeota group 2</taxon>
    </lineage>
</organism>
<comment type="caution">
    <text evidence="1">The sequence shown here is derived from an EMBL/GenBank/DDBJ whole genome shotgun (WGS) entry which is preliminary data.</text>
</comment>
<accession>A0A2R6C307</accession>
<evidence type="ECO:0000313" key="2">
    <source>
        <dbReference type="Proteomes" id="UP000240582"/>
    </source>
</evidence>
<evidence type="ECO:0000313" key="1">
    <source>
        <dbReference type="EMBL" id="PSO05262.1"/>
    </source>
</evidence>
<name>A0A2R6C307_9ARCH</name>
<dbReference type="EMBL" id="NEXN01000014">
    <property type="protein sequence ID" value="PSO05262.1"/>
    <property type="molecule type" value="Genomic_DNA"/>
</dbReference>
<sequence length="56" mass="6412">MLKSTNPVSLAVDSSGIKVHNGGDWIRKAWKVKKGYLKLRRQHQDKADRIHVTSEK</sequence>
<dbReference type="Proteomes" id="UP000240582">
    <property type="component" value="Unassembled WGS sequence"/>
</dbReference>
<proteinExistence type="predicted"/>
<protein>
    <submittedName>
        <fullName evidence="1">Uncharacterized protein</fullName>
    </submittedName>
</protein>
<dbReference type="AlphaFoldDB" id="A0A2R6C307"/>